<evidence type="ECO:0000256" key="5">
    <source>
        <dbReference type="PROSITE-ProRule" id="PRU00309"/>
    </source>
</evidence>
<keyword evidence="3" id="KW-0862">Zinc</keyword>
<feature type="domain" description="THAP-type" evidence="8">
    <location>
        <begin position="1"/>
        <end position="70"/>
    </location>
</feature>
<dbReference type="SUPFAM" id="SSF57716">
    <property type="entry name" value="Glucocorticoid receptor-like (DNA-binding domain)"/>
    <property type="match status" value="1"/>
</dbReference>
<evidence type="ECO:0000256" key="3">
    <source>
        <dbReference type="ARBA" id="ARBA00022833"/>
    </source>
</evidence>
<comment type="caution">
    <text evidence="9">The sequence shown here is derived from an EMBL/GenBank/DDBJ whole genome shotgun (WGS) entry which is preliminary data.</text>
</comment>
<name>A0AAD9JH50_RIDPI</name>
<proteinExistence type="predicted"/>
<dbReference type="PROSITE" id="PS50950">
    <property type="entry name" value="ZF_THAP"/>
    <property type="match status" value="1"/>
</dbReference>
<protein>
    <recommendedName>
        <fullName evidence="8">THAP-type domain-containing protein</fullName>
    </recommendedName>
</protein>
<evidence type="ECO:0000256" key="1">
    <source>
        <dbReference type="ARBA" id="ARBA00022723"/>
    </source>
</evidence>
<evidence type="ECO:0000256" key="6">
    <source>
        <dbReference type="SAM" id="Coils"/>
    </source>
</evidence>
<feature type="coiled-coil region" evidence="6">
    <location>
        <begin position="158"/>
        <end position="185"/>
    </location>
</feature>
<sequence length="348" mass="39051">MKGVTFMPFPKPHMDRAKSERWVRACKRENFGSDNITKHTYICSLHFIGGNGPTDDHPDPVDATASPAQIDNSANKRKRPTLRSPSSMPSKRRQLLDTATADVANILVELSQNPTENSTPACSASIDPAPTPCTVKLPSPVTLCHQHTQTTKGHDSDIVAVKRKNVKLNHEIAKLRQQLAECQETNEGVPGVILAFMMLKTMTPSVNFILDLRGISLCVWNYLGSAKDKVCYWNQQLKTGDKSPSKRPGVRRKLSPLNEFFLTMVRLRVGLLNTDLAYRFRISPSSVSKIVTSWIQFLYLQFGRMRNKMFASRQLLKLNMPSCFAKFKGIRVIIDCCEFFCGTVHALP</sequence>
<dbReference type="PANTHER" id="PTHR23080">
    <property type="entry name" value="THAP DOMAIN PROTEIN"/>
    <property type="match status" value="1"/>
</dbReference>
<dbReference type="InterPro" id="IPR006612">
    <property type="entry name" value="THAP_Znf"/>
</dbReference>
<keyword evidence="1" id="KW-0479">Metal-binding</keyword>
<dbReference type="EMBL" id="JAODUO010002387">
    <property type="protein sequence ID" value="KAK2152879.1"/>
    <property type="molecule type" value="Genomic_DNA"/>
</dbReference>
<keyword evidence="6" id="KW-0175">Coiled coil</keyword>
<dbReference type="AlphaFoldDB" id="A0AAD9JH50"/>
<dbReference type="Pfam" id="PF05485">
    <property type="entry name" value="THAP"/>
    <property type="match status" value="1"/>
</dbReference>
<accession>A0AAD9JH50</accession>
<dbReference type="GO" id="GO:0008270">
    <property type="term" value="F:zinc ion binding"/>
    <property type="evidence" value="ECO:0007669"/>
    <property type="project" value="UniProtKB-KW"/>
</dbReference>
<evidence type="ECO:0000256" key="2">
    <source>
        <dbReference type="ARBA" id="ARBA00022771"/>
    </source>
</evidence>
<dbReference type="Proteomes" id="UP001209878">
    <property type="component" value="Unassembled WGS sequence"/>
</dbReference>
<evidence type="ECO:0000259" key="8">
    <source>
        <dbReference type="PROSITE" id="PS50950"/>
    </source>
</evidence>
<keyword evidence="4 5" id="KW-0238">DNA-binding</keyword>
<reference evidence="9" key="1">
    <citation type="journal article" date="2023" name="Mol. Biol. Evol.">
        <title>Third-Generation Sequencing Reveals the Adaptive Role of the Epigenome in Three Deep-Sea Polychaetes.</title>
        <authorList>
            <person name="Perez M."/>
            <person name="Aroh O."/>
            <person name="Sun Y."/>
            <person name="Lan Y."/>
            <person name="Juniper S.K."/>
            <person name="Young C.R."/>
            <person name="Angers B."/>
            <person name="Qian P.Y."/>
        </authorList>
    </citation>
    <scope>NUCLEOTIDE SEQUENCE</scope>
    <source>
        <strain evidence="9">R07B-5</strain>
    </source>
</reference>
<evidence type="ECO:0000313" key="10">
    <source>
        <dbReference type="Proteomes" id="UP001209878"/>
    </source>
</evidence>
<dbReference type="InterPro" id="IPR027805">
    <property type="entry name" value="Transposase_HTH_dom"/>
</dbReference>
<evidence type="ECO:0000256" key="4">
    <source>
        <dbReference type="ARBA" id="ARBA00023125"/>
    </source>
</evidence>
<dbReference type="Pfam" id="PF13613">
    <property type="entry name" value="HTH_Tnp_4"/>
    <property type="match status" value="1"/>
</dbReference>
<gene>
    <name evidence="9" type="ORF">NP493_2392g00005</name>
</gene>
<dbReference type="GO" id="GO:0003677">
    <property type="term" value="F:DNA binding"/>
    <property type="evidence" value="ECO:0007669"/>
    <property type="project" value="UniProtKB-UniRule"/>
</dbReference>
<organism evidence="9 10">
    <name type="scientific">Ridgeia piscesae</name>
    <name type="common">Tubeworm</name>
    <dbReference type="NCBI Taxonomy" id="27915"/>
    <lineage>
        <taxon>Eukaryota</taxon>
        <taxon>Metazoa</taxon>
        <taxon>Spiralia</taxon>
        <taxon>Lophotrochozoa</taxon>
        <taxon>Annelida</taxon>
        <taxon>Polychaeta</taxon>
        <taxon>Sedentaria</taxon>
        <taxon>Canalipalpata</taxon>
        <taxon>Sabellida</taxon>
        <taxon>Siboglinidae</taxon>
        <taxon>Ridgeia</taxon>
    </lineage>
</organism>
<keyword evidence="2 5" id="KW-0863">Zinc-finger</keyword>
<evidence type="ECO:0000313" key="9">
    <source>
        <dbReference type="EMBL" id="KAK2152879.1"/>
    </source>
</evidence>
<feature type="region of interest" description="Disordered" evidence="7">
    <location>
        <begin position="54"/>
        <end position="94"/>
    </location>
</feature>
<keyword evidence="10" id="KW-1185">Reference proteome</keyword>
<evidence type="ECO:0000256" key="7">
    <source>
        <dbReference type="SAM" id="MobiDB-lite"/>
    </source>
</evidence>